<sequence>MTTKWIDNMNLNCAVKLLRCDVLPISNSEDVVSVADKQANAEVKRSVRISRKRTKAITENGNQSDDVKKRNCMIKKPKLSKIEPGKTDASQKEIENTKIQDSSIKSTDSCLINDDLSVTPGSTLSPNNFIDNKETISKQRSIKPKPIKFKISKSIIAVRKKPIVHDVDKDNQSNETVKADNFVAPLKSKTKTSKSITSNRKKPDPNNVSKNNTSSELGESNSVTSIKSPKNKTPKSITSNKKKLLNNVITFVETQHELEINDNFAVPQVPKSKTSKSISNRKKPAVNNIIKSDITNEHEISNTSEIPRKRYRTSLKKEKFQNPDFGGNIVCNTEDSLDDSQNLGKICNSDEDSTVTKLSQNFDDTSMMLRSNNKPPKIKKKWSDEWSGDKLLTNISKSNNEEFSSESTLDVNSKKKIAKTQKSKNANCKKVNSKMLEELNPNNSFVFHTPIPAHDNTDKSSINVPVVQNDCISMNVPEVQNDSISVNVPVVQNDSISITYNIPLEEPIPVVFNDALSEHVGICNAPSSGTSSNISIMHTTGTESTFSTNNDQQSHLSTLEPISDSDYLSVSTIGIENPEMSYGMAILSEAISRQCRELANEQIKKKSPEQDIVEIKSSPKKENSTSRSQVPSAKVSPQRIVKKVSRKIPKCTPKLGLQSVKNEVESRIDHEINLLSKRFDIPSNYLRKTVVDEPLSVFQKKYSKSVTPSMVEISPIDVNAKSGLNVNLEYKLEPIRESAAYEKSNLKDLMLELSKTMPSWSLSIVTNPPRYVISHMSIGTYGVPIANKCIVLDKMFRASVYINQSLEHKLSKRYTTATEIVNLIKELNSI</sequence>
<dbReference type="KEGG" id="api:100165114"/>
<dbReference type="GeneID" id="100165114"/>
<feature type="region of interest" description="Disordered" evidence="1">
    <location>
        <begin position="167"/>
        <end position="239"/>
    </location>
</feature>
<dbReference type="AlphaFoldDB" id="A0A8R2JRS2"/>
<feature type="compositionally biased region" description="Basic and acidic residues" evidence="1">
    <location>
        <begin position="601"/>
        <end position="624"/>
    </location>
</feature>
<keyword evidence="3" id="KW-1185">Reference proteome</keyword>
<evidence type="ECO:0000256" key="1">
    <source>
        <dbReference type="SAM" id="MobiDB-lite"/>
    </source>
</evidence>
<reference evidence="3" key="1">
    <citation type="submission" date="2010-06" db="EMBL/GenBank/DDBJ databases">
        <authorList>
            <person name="Jiang H."/>
            <person name="Abraham K."/>
            <person name="Ali S."/>
            <person name="Alsbrooks S.L."/>
            <person name="Anim B.N."/>
            <person name="Anosike U.S."/>
            <person name="Attaway T."/>
            <person name="Bandaranaike D.P."/>
            <person name="Battles P.K."/>
            <person name="Bell S.N."/>
            <person name="Bell A.V."/>
            <person name="Beltran B."/>
            <person name="Bickham C."/>
            <person name="Bustamante Y."/>
            <person name="Caleb T."/>
            <person name="Canada A."/>
            <person name="Cardenas V."/>
            <person name="Carter K."/>
            <person name="Chacko J."/>
            <person name="Chandrabose M.N."/>
            <person name="Chavez D."/>
            <person name="Chavez A."/>
            <person name="Chen L."/>
            <person name="Chu H.-S."/>
            <person name="Claassen K.J."/>
            <person name="Cockrell R."/>
            <person name="Collins M."/>
            <person name="Cooper J.A."/>
            <person name="Cree A."/>
            <person name="Curry S.M."/>
            <person name="Da Y."/>
            <person name="Dao M.D."/>
            <person name="Das B."/>
            <person name="Davila M.-L."/>
            <person name="Davy-Carroll L."/>
            <person name="Denson S."/>
            <person name="Dinh H."/>
            <person name="Ebong V.E."/>
            <person name="Edwards J.R."/>
            <person name="Egan A."/>
            <person name="El-Daye J."/>
            <person name="Escobedo L."/>
            <person name="Fernandez S."/>
            <person name="Fernando P.R."/>
            <person name="Flagg N."/>
            <person name="Forbes L.D."/>
            <person name="Fowler R.G."/>
            <person name="Fu Q."/>
            <person name="Gabisi R.A."/>
            <person name="Ganer J."/>
            <person name="Garbino Pronczuk A."/>
            <person name="Garcia R.M."/>
            <person name="Garner T."/>
            <person name="Garrett T.E."/>
            <person name="Gonzalez D.A."/>
            <person name="Hamid H."/>
            <person name="Hawkins E.S."/>
            <person name="Hirani K."/>
            <person name="Hogues M.E."/>
            <person name="Hollins B."/>
            <person name="Hsiao C.-H."/>
            <person name="Jabil R."/>
            <person name="James M.L."/>
            <person name="Jhangiani S.N."/>
            <person name="Johnson B."/>
            <person name="Johnson Q."/>
            <person name="Joshi V."/>
            <person name="Kalu J.B."/>
            <person name="Kam C."/>
            <person name="Kashfia A."/>
            <person name="Keebler J."/>
            <person name="Kisamo H."/>
            <person name="Kovar C.L."/>
            <person name="Lago L.A."/>
            <person name="Lai C.-Y."/>
            <person name="Laidlaw J."/>
            <person name="Lara F."/>
            <person name="Le T.-K."/>
            <person name="Lee S.L."/>
            <person name="Legall F.H."/>
            <person name="Lemon S.J."/>
            <person name="Lewis L.R."/>
            <person name="Li B."/>
            <person name="Liu Y."/>
            <person name="Liu Y.-S."/>
            <person name="Lopez J."/>
            <person name="Lozado R.J."/>
            <person name="Lu J."/>
            <person name="Madu R.C."/>
            <person name="Maheshwari M."/>
            <person name="Maheshwari R."/>
            <person name="Malloy K."/>
            <person name="Martinez E."/>
            <person name="Mathew T."/>
            <person name="Mercado I.C."/>
            <person name="Mercado C."/>
            <person name="Meyer B."/>
            <person name="Montgomery K."/>
            <person name="Morgan M.B."/>
            <person name="Munidasa M."/>
            <person name="Nazareth L.V."/>
            <person name="Nelson J."/>
            <person name="Ng B.M."/>
            <person name="Nguyen N.B."/>
            <person name="Nguyen P.Q."/>
            <person name="Nguyen T."/>
            <person name="Obregon M."/>
            <person name="Okwuonu G.O."/>
            <person name="Onwere C.G."/>
            <person name="Orozco G."/>
            <person name="Parra A."/>
            <person name="Patel S."/>
            <person name="Patil S."/>
            <person name="Perez A."/>
            <person name="Perez Y."/>
            <person name="Pham C."/>
            <person name="Primus E.L."/>
            <person name="Pu L.-L."/>
            <person name="Puazo M."/>
            <person name="Qin X."/>
            <person name="Quiroz J.B."/>
            <person name="Reese J."/>
            <person name="Richards S."/>
            <person name="Rives C.M."/>
            <person name="Robberts R."/>
            <person name="Ruiz S.J."/>
            <person name="Ruiz M.J."/>
            <person name="Santibanez J."/>
            <person name="Schneider B.W."/>
            <person name="Sisson I."/>
            <person name="Smith M."/>
            <person name="Sodergren E."/>
            <person name="Song X.-Z."/>
            <person name="Song B.B."/>
            <person name="Summersgill H."/>
            <person name="Thelus R."/>
            <person name="Thornton R.D."/>
            <person name="Trejos Z.Y."/>
            <person name="Usmani K."/>
            <person name="Vattathil S."/>
            <person name="Villasana D."/>
            <person name="Walker D.L."/>
            <person name="Wang S."/>
            <person name="Wang K."/>
            <person name="White C.S."/>
            <person name="Williams A.C."/>
            <person name="Williamson J."/>
            <person name="Wilson K."/>
            <person name="Woghiren I.O."/>
            <person name="Woodworth J.R."/>
            <person name="Worley K.C."/>
            <person name="Wright R.A."/>
            <person name="Wu W."/>
            <person name="Young L."/>
            <person name="Zhang L."/>
            <person name="Zhang J."/>
            <person name="Zhu Y."/>
            <person name="Muzny D.M."/>
            <person name="Weinstock G."/>
            <person name="Gibbs R.A."/>
        </authorList>
    </citation>
    <scope>NUCLEOTIDE SEQUENCE [LARGE SCALE GENOMIC DNA]</scope>
    <source>
        <strain evidence="3">LSR1</strain>
    </source>
</reference>
<feature type="compositionally biased region" description="Polar residues" evidence="1">
    <location>
        <begin position="206"/>
        <end position="228"/>
    </location>
</feature>
<evidence type="ECO:0000313" key="3">
    <source>
        <dbReference type="Proteomes" id="UP000007819"/>
    </source>
</evidence>
<organism evidence="2 3">
    <name type="scientific">Acyrthosiphon pisum</name>
    <name type="common">Pea aphid</name>
    <dbReference type="NCBI Taxonomy" id="7029"/>
    <lineage>
        <taxon>Eukaryota</taxon>
        <taxon>Metazoa</taxon>
        <taxon>Ecdysozoa</taxon>
        <taxon>Arthropoda</taxon>
        <taxon>Hexapoda</taxon>
        <taxon>Insecta</taxon>
        <taxon>Pterygota</taxon>
        <taxon>Neoptera</taxon>
        <taxon>Paraneoptera</taxon>
        <taxon>Hemiptera</taxon>
        <taxon>Sternorrhyncha</taxon>
        <taxon>Aphidomorpha</taxon>
        <taxon>Aphidoidea</taxon>
        <taxon>Aphididae</taxon>
        <taxon>Macrosiphini</taxon>
        <taxon>Acyrthosiphon</taxon>
    </lineage>
</organism>
<proteinExistence type="predicted"/>
<dbReference type="EnsemblMetazoa" id="XM_001948271.5">
    <property type="protein sequence ID" value="XP_001948306.1"/>
    <property type="gene ID" value="LOC100165114"/>
</dbReference>
<dbReference type="EnsemblMetazoa" id="XM_016807529.2">
    <property type="protein sequence ID" value="XP_016663018.1"/>
    <property type="gene ID" value="LOC100165114"/>
</dbReference>
<evidence type="ECO:0000313" key="2">
    <source>
        <dbReference type="EnsemblMetazoa" id="XP_029345129.1"/>
    </source>
</evidence>
<dbReference type="RefSeq" id="XP_001948306.1">
    <property type="nucleotide sequence ID" value="XM_001948271.4"/>
</dbReference>
<dbReference type="EnsemblMetazoa" id="XM_029489269.1">
    <property type="protein sequence ID" value="XP_029345129.1"/>
    <property type="gene ID" value="LOC100165114"/>
</dbReference>
<accession>A0A8R2JRS2</accession>
<dbReference type="Proteomes" id="UP000007819">
    <property type="component" value="Chromosome A2"/>
</dbReference>
<protein>
    <submittedName>
        <fullName evidence="2">Uncharacterized protein</fullName>
    </submittedName>
</protein>
<name>A0A8R2JRS2_ACYPI</name>
<reference evidence="2" key="2">
    <citation type="submission" date="2022-06" db="UniProtKB">
        <authorList>
            <consortium name="EnsemblMetazoa"/>
        </authorList>
    </citation>
    <scope>IDENTIFICATION</scope>
</reference>
<feature type="region of interest" description="Disordered" evidence="1">
    <location>
        <begin position="601"/>
        <end position="638"/>
    </location>
</feature>
<dbReference type="RefSeq" id="XP_016663018.1">
    <property type="nucleotide sequence ID" value="XM_016807529.1"/>
</dbReference>
<dbReference type="OrthoDB" id="6630736at2759"/>